<comment type="caution">
    <text evidence="1">The sequence shown here is derived from an EMBL/GenBank/DDBJ whole genome shotgun (WGS) entry which is preliminary data.</text>
</comment>
<name>A0ACC6TFF4_9MICC</name>
<dbReference type="Proteomes" id="UP001549207">
    <property type="component" value="Unassembled WGS sequence"/>
</dbReference>
<keyword evidence="2" id="KW-1185">Reference proteome</keyword>
<proteinExistence type="predicted"/>
<protein>
    <submittedName>
        <fullName evidence="1">Uncharacterized protein</fullName>
    </submittedName>
</protein>
<evidence type="ECO:0000313" key="2">
    <source>
        <dbReference type="Proteomes" id="UP001549207"/>
    </source>
</evidence>
<reference evidence="1" key="1">
    <citation type="submission" date="2024-06" db="EMBL/GenBank/DDBJ databases">
        <title>Genomic Encyclopedia of Type Strains, Phase IV (KMG-IV): sequencing the most valuable type-strain genomes for metagenomic binning, comparative biology and taxonomic classification.</title>
        <authorList>
            <person name="Goeker M."/>
        </authorList>
    </citation>
    <scope>NUCLEOTIDE SEQUENCE</scope>
    <source>
        <strain evidence="1">SJCon</strain>
    </source>
</reference>
<gene>
    <name evidence="1" type="ORF">ABIC98_002038</name>
</gene>
<organism evidence="1 2">
    <name type="scientific">Arthrobacter nitrophenolicus</name>
    <dbReference type="NCBI Taxonomy" id="683150"/>
    <lineage>
        <taxon>Bacteria</taxon>
        <taxon>Bacillati</taxon>
        <taxon>Actinomycetota</taxon>
        <taxon>Actinomycetes</taxon>
        <taxon>Micrococcales</taxon>
        <taxon>Micrococcaceae</taxon>
        <taxon>Arthrobacter</taxon>
    </lineage>
</organism>
<sequence length="90" mass="9348">MSALITFTEVLPQQSSGMHCGMPMELVTPALGGAAVLYTFEPVGQGAVELPPVWRCRCGFQLDAWQPSAQAAGHTSAASDPARATAPYAA</sequence>
<dbReference type="EMBL" id="JBEPNJ010000006">
    <property type="protein sequence ID" value="MET3772393.1"/>
    <property type="molecule type" value="Genomic_DNA"/>
</dbReference>
<evidence type="ECO:0000313" key="1">
    <source>
        <dbReference type="EMBL" id="MET3772393.1"/>
    </source>
</evidence>
<accession>A0ACC6TFF4</accession>